<reference evidence="2" key="1">
    <citation type="journal article" date="2019" name="Mol. Biol. Evol.">
        <title>Blast fungal genomes show frequent chromosomal changes, gene gains and losses, and effector gene turnover.</title>
        <authorList>
            <person name="Gomez Luciano L.B."/>
            <person name="Jason Tsai I."/>
            <person name="Chuma I."/>
            <person name="Tosa Y."/>
            <person name="Chen Y.H."/>
            <person name="Li J.Y."/>
            <person name="Li M.Y."/>
            <person name="Jade Lu M.Y."/>
            <person name="Nakayashiki H."/>
            <person name="Li W.H."/>
        </authorList>
    </citation>
    <scope>NUCLEOTIDE SEQUENCE</scope>
    <source>
        <strain evidence="2">NI907</strain>
    </source>
</reference>
<gene>
    <name evidence="2" type="ORF">PgNI_00178</name>
</gene>
<reference evidence="2" key="3">
    <citation type="submission" date="2025-08" db="UniProtKB">
        <authorList>
            <consortium name="RefSeq"/>
        </authorList>
    </citation>
    <scope>IDENTIFICATION</scope>
    <source>
        <strain evidence="2">NI907</strain>
    </source>
</reference>
<dbReference type="RefSeq" id="XP_030985954.1">
    <property type="nucleotide sequence ID" value="XM_031120261.1"/>
</dbReference>
<evidence type="ECO:0000313" key="2">
    <source>
        <dbReference type="RefSeq" id="XP_030985954.1"/>
    </source>
</evidence>
<name>A0A6P8BFW2_PYRGI</name>
<accession>A0A6P8BFW2</accession>
<dbReference type="KEGG" id="pgri:PgNI_00178"/>
<dbReference type="Proteomes" id="UP000515153">
    <property type="component" value="Unplaced"/>
</dbReference>
<feature type="non-terminal residue" evidence="2">
    <location>
        <position position="91"/>
    </location>
</feature>
<organism evidence="1 2">
    <name type="scientific">Pyricularia grisea</name>
    <name type="common">Crabgrass-specific blast fungus</name>
    <name type="synonym">Magnaporthe grisea</name>
    <dbReference type="NCBI Taxonomy" id="148305"/>
    <lineage>
        <taxon>Eukaryota</taxon>
        <taxon>Fungi</taxon>
        <taxon>Dikarya</taxon>
        <taxon>Ascomycota</taxon>
        <taxon>Pezizomycotina</taxon>
        <taxon>Sordariomycetes</taxon>
        <taxon>Sordariomycetidae</taxon>
        <taxon>Magnaporthales</taxon>
        <taxon>Pyriculariaceae</taxon>
        <taxon>Pyricularia</taxon>
    </lineage>
</organism>
<dbReference type="GeneID" id="41955175"/>
<reference evidence="2" key="2">
    <citation type="submission" date="2019-10" db="EMBL/GenBank/DDBJ databases">
        <authorList>
            <consortium name="NCBI Genome Project"/>
        </authorList>
    </citation>
    <scope>NUCLEOTIDE SEQUENCE</scope>
    <source>
        <strain evidence="2">NI907</strain>
    </source>
</reference>
<sequence>SSRFNCLTRPGVWRGVTGLGSARPGVILSRSKLSYGLSKLTKVKESPGVVVGLVGTRVDEHPARLPKRKQRGERLIEKACPVFVEMGLWDE</sequence>
<feature type="non-terminal residue" evidence="2">
    <location>
        <position position="1"/>
    </location>
</feature>
<evidence type="ECO:0000313" key="1">
    <source>
        <dbReference type="Proteomes" id="UP000515153"/>
    </source>
</evidence>
<proteinExistence type="predicted"/>
<keyword evidence="1" id="KW-1185">Reference proteome</keyword>
<dbReference type="AlphaFoldDB" id="A0A6P8BFW2"/>
<protein>
    <submittedName>
        <fullName evidence="2">Uncharacterized protein</fullName>
    </submittedName>
</protein>